<organism evidence="3 4">
    <name type="scientific">Acanthamoeba castellanii (strain ATCC 30010 / Neff)</name>
    <dbReference type="NCBI Taxonomy" id="1257118"/>
    <lineage>
        <taxon>Eukaryota</taxon>
        <taxon>Amoebozoa</taxon>
        <taxon>Discosea</taxon>
        <taxon>Longamoebia</taxon>
        <taxon>Centramoebida</taxon>
        <taxon>Acanthamoebidae</taxon>
        <taxon>Acanthamoeba</taxon>
    </lineage>
</organism>
<keyword evidence="1" id="KW-0175">Coiled coil</keyword>
<dbReference type="OrthoDB" id="27688at2759"/>
<dbReference type="RefSeq" id="XP_004334286.1">
    <property type="nucleotide sequence ID" value="XM_004334238.1"/>
</dbReference>
<keyword evidence="4" id="KW-1185">Reference proteome</keyword>
<name>L8GHP1_ACACF</name>
<evidence type="ECO:0000259" key="2">
    <source>
        <dbReference type="SMART" id="SM00246"/>
    </source>
</evidence>
<dbReference type="AlphaFoldDB" id="L8GHP1"/>
<dbReference type="GO" id="GO:0003779">
    <property type="term" value="F:actin binding"/>
    <property type="evidence" value="ECO:0007669"/>
    <property type="project" value="InterPro"/>
</dbReference>
<dbReference type="EMBL" id="KB008119">
    <property type="protein sequence ID" value="ELR12273.1"/>
    <property type="molecule type" value="Genomic_DNA"/>
</dbReference>
<accession>L8GHP1</accession>
<dbReference type="KEGG" id="acan:ACA1_372620"/>
<evidence type="ECO:0000313" key="3">
    <source>
        <dbReference type="EMBL" id="ELR12273.1"/>
    </source>
</evidence>
<feature type="domain" description="WH2" evidence="2">
    <location>
        <begin position="297"/>
        <end position="314"/>
    </location>
</feature>
<feature type="coiled-coil region" evidence="1">
    <location>
        <begin position="3"/>
        <end position="42"/>
    </location>
</feature>
<evidence type="ECO:0000256" key="1">
    <source>
        <dbReference type="SAM" id="Coils"/>
    </source>
</evidence>
<reference evidence="3 4" key="1">
    <citation type="journal article" date="2013" name="Genome Biol.">
        <title>Genome of Acanthamoeba castellanii highlights extensive lateral gene transfer and early evolution of tyrosine kinase signaling.</title>
        <authorList>
            <person name="Clarke M."/>
            <person name="Lohan A.J."/>
            <person name="Liu B."/>
            <person name="Lagkouvardos I."/>
            <person name="Roy S."/>
            <person name="Zafar N."/>
            <person name="Bertelli C."/>
            <person name="Schilde C."/>
            <person name="Kianianmomeni A."/>
            <person name="Burglin T.R."/>
            <person name="Frech C."/>
            <person name="Turcotte B."/>
            <person name="Kopec K.O."/>
            <person name="Synnott J.M."/>
            <person name="Choo C."/>
            <person name="Paponov I."/>
            <person name="Finkler A."/>
            <person name="Soon Heng Tan C."/>
            <person name="Hutchins A.P."/>
            <person name="Weinmeier T."/>
            <person name="Rattei T."/>
            <person name="Chu J.S."/>
            <person name="Gimenez G."/>
            <person name="Irimia M."/>
            <person name="Rigden D.J."/>
            <person name="Fitzpatrick D.A."/>
            <person name="Lorenzo-Morales J."/>
            <person name="Bateman A."/>
            <person name="Chiu C.H."/>
            <person name="Tang P."/>
            <person name="Hegemann P."/>
            <person name="Fromm H."/>
            <person name="Raoult D."/>
            <person name="Greub G."/>
            <person name="Miranda-Saavedra D."/>
            <person name="Chen N."/>
            <person name="Nash P."/>
            <person name="Ginger M.L."/>
            <person name="Horn M."/>
            <person name="Schaap P."/>
            <person name="Caler L."/>
            <person name="Loftus B."/>
        </authorList>
    </citation>
    <scope>NUCLEOTIDE SEQUENCE [LARGE SCALE GENOMIC DNA]</scope>
    <source>
        <strain evidence="3 4">Neff</strain>
    </source>
</reference>
<feature type="domain" description="WH2" evidence="2">
    <location>
        <begin position="258"/>
        <end position="275"/>
    </location>
</feature>
<sequence length="351" mass="40767">MDANKKENKMNEMKEQLVEGAKKTMDEAKDKFEDTRDKINEEGSALGGYKDKLMGQVKERVGHLFGIDRLEQRGHKQRSKGESVLAQHDAAIASGHKHNKAAKGYSEKRSEAIIETFIQREALMAELERTGGFERYRSHMKKVDLKDDQRDVRDLFKGGEGFKLKQWNKQALLGEIRGRKTMKPLVVVETQEKGLMRSIPLEKKKDFTLRRTDFLDNLWADIKRSDVQRLNKVNDDQRSDRSAPRLELFHHLAAACEKRDSLLKDIQADHRLKHVDTEDKSKPEMFFDKTAIVHRFEKARLLNEVREGAQLKHVATEDKSKPTIDRDTQLKTWDRQGFLDEVRIGTELRHI</sequence>
<feature type="domain" description="WH2" evidence="2">
    <location>
        <begin position="334"/>
        <end position="351"/>
    </location>
</feature>
<evidence type="ECO:0000313" key="4">
    <source>
        <dbReference type="Proteomes" id="UP000011083"/>
    </source>
</evidence>
<dbReference type="SMART" id="SM00246">
    <property type="entry name" value="WH2"/>
    <property type="match status" value="4"/>
</dbReference>
<gene>
    <name evidence="3" type="ORF">ACA1_372620</name>
</gene>
<protein>
    <submittedName>
        <fullName evidence="3">WH2 motif domain containing protein</fullName>
    </submittedName>
</protein>
<dbReference type="Proteomes" id="UP000011083">
    <property type="component" value="Unassembled WGS sequence"/>
</dbReference>
<feature type="domain" description="WH2" evidence="2">
    <location>
        <begin position="168"/>
        <end position="185"/>
    </location>
</feature>
<dbReference type="InterPro" id="IPR003124">
    <property type="entry name" value="WH2_dom"/>
</dbReference>
<dbReference type="VEuPathDB" id="AmoebaDB:ACA1_372620"/>
<dbReference type="Pfam" id="PF02205">
    <property type="entry name" value="WH2"/>
    <property type="match status" value="2"/>
</dbReference>
<dbReference type="GeneID" id="14912836"/>
<proteinExistence type="predicted"/>